<keyword evidence="2" id="KW-0378">Hydrolase</keyword>
<dbReference type="SUPFAM" id="SSF52768">
    <property type="entry name" value="Arginase/deacetylase"/>
    <property type="match status" value="1"/>
</dbReference>
<dbReference type="CDD" id="cd09993">
    <property type="entry name" value="HDAC_classIV"/>
    <property type="match status" value="1"/>
</dbReference>
<evidence type="ECO:0000256" key="2">
    <source>
        <dbReference type="ARBA" id="ARBA00022801"/>
    </source>
</evidence>
<dbReference type="RefSeq" id="WP_195169485.1">
    <property type="nucleotide sequence ID" value="NZ_CP062983.1"/>
</dbReference>
<evidence type="ECO:0000259" key="3">
    <source>
        <dbReference type="Pfam" id="PF00850"/>
    </source>
</evidence>
<dbReference type="PRINTS" id="PR01270">
    <property type="entry name" value="HDASUPER"/>
</dbReference>
<keyword evidence="5" id="KW-1185">Reference proteome</keyword>
<proteinExistence type="inferred from homology"/>
<dbReference type="PANTHER" id="PTHR10625">
    <property type="entry name" value="HISTONE DEACETYLASE HDAC1-RELATED"/>
    <property type="match status" value="1"/>
</dbReference>
<dbReference type="Pfam" id="PF00850">
    <property type="entry name" value="Hist_deacetyl"/>
    <property type="match status" value="1"/>
</dbReference>
<dbReference type="Gene3D" id="3.40.800.20">
    <property type="entry name" value="Histone deacetylase domain"/>
    <property type="match status" value="1"/>
</dbReference>
<dbReference type="InterPro" id="IPR037138">
    <property type="entry name" value="His_deacetylse_dom_sf"/>
</dbReference>
<dbReference type="Proteomes" id="UP000594468">
    <property type="component" value="Chromosome"/>
</dbReference>
<dbReference type="GO" id="GO:0004407">
    <property type="term" value="F:histone deacetylase activity"/>
    <property type="evidence" value="ECO:0007669"/>
    <property type="project" value="InterPro"/>
</dbReference>
<evidence type="ECO:0000313" key="5">
    <source>
        <dbReference type="Proteomes" id="UP000594468"/>
    </source>
</evidence>
<gene>
    <name evidence="4" type="ORF">G4Y79_17145</name>
</gene>
<dbReference type="GO" id="GO:0040029">
    <property type="term" value="P:epigenetic regulation of gene expression"/>
    <property type="evidence" value="ECO:0007669"/>
    <property type="project" value="TreeGrafter"/>
</dbReference>
<name>A0A7S8E6T8_9CHLR</name>
<dbReference type="InterPro" id="IPR000286">
    <property type="entry name" value="HDACs"/>
</dbReference>
<dbReference type="AlphaFoldDB" id="A0A7S8E6T8"/>
<organism evidence="4 5">
    <name type="scientific">Phototrophicus methaneseepsis</name>
    <dbReference type="NCBI Taxonomy" id="2710758"/>
    <lineage>
        <taxon>Bacteria</taxon>
        <taxon>Bacillati</taxon>
        <taxon>Chloroflexota</taxon>
        <taxon>Candidatus Thermofontia</taxon>
        <taxon>Phototrophicales</taxon>
        <taxon>Phototrophicaceae</taxon>
        <taxon>Phototrophicus</taxon>
    </lineage>
</organism>
<reference evidence="4 5" key="1">
    <citation type="submission" date="2020-02" db="EMBL/GenBank/DDBJ databases">
        <authorList>
            <person name="Zheng R.K."/>
            <person name="Sun C.M."/>
        </authorList>
    </citation>
    <scope>NUCLEOTIDE SEQUENCE [LARGE SCALE GENOMIC DNA]</scope>
    <source>
        <strain evidence="5">rifampicinis</strain>
    </source>
</reference>
<sequence length="300" mass="33028">MKAYYTDVFVLPLPEGHRFPMAKYHRLRERILATNTLPAENLIIPDAATDEDILRCHTRDYLEKVKNGTLSHQEVLRIGFPWTPEMVERSRRSSGATICASMTALEEGVSANLAGGTHHAGRDFGAGFSVFCDAGIAARALQARKMVERVLVVDCDVHQGNGTADVCQGDPSIYTFSIHGEKNFPFRKIPGDLDLGLPNDTGDDPYLETLEFALERILSVFDPDLAIYQAGADPYIGDRLGKLALSKEGLARRDRLVMEMLRSESIPVAVTMGGGYAPEIEHIVDIHLQTIRIAAQYATG</sequence>
<accession>A0A7S8E6T8</accession>
<evidence type="ECO:0000313" key="4">
    <source>
        <dbReference type="EMBL" id="QPC81412.1"/>
    </source>
</evidence>
<protein>
    <submittedName>
        <fullName evidence="4">Histone deacetylase</fullName>
    </submittedName>
</protein>
<evidence type="ECO:0000256" key="1">
    <source>
        <dbReference type="ARBA" id="ARBA00005947"/>
    </source>
</evidence>
<dbReference type="KEGG" id="pmet:G4Y79_17145"/>
<dbReference type="GO" id="GO:0016787">
    <property type="term" value="F:hydrolase activity"/>
    <property type="evidence" value="ECO:0007669"/>
    <property type="project" value="UniProtKB-KW"/>
</dbReference>
<dbReference type="InterPro" id="IPR023801">
    <property type="entry name" value="His_deacetylse_dom"/>
</dbReference>
<dbReference type="PANTHER" id="PTHR10625:SF19">
    <property type="entry name" value="HISTONE DEACETYLASE 12"/>
    <property type="match status" value="1"/>
</dbReference>
<feature type="domain" description="Histone deacetylase" evidence="3">
    <location>
        <begin position="17"/>
        <end position="281"/>
    </location>
</feature>
<comment type="similarity">
    <text evidence="1">Belongs to the histone deacetylase family.</text>
</comment>
<dbReference type="EMBL" id="CP062983">
    <property type="protein sequence ID" value="QPC81412.1"/>
    <property type="molecule type" value="Genomic_DNA"/>
</dbReference>
<dbReference type="InterPro" id="IPR023696">
    <property type="entry name" value="Ureohydrolase_dom_sf"/>
</dbReference>
<dbReference type="InterPro" id="IPR044150">
    <property type="entry name" value="HDAC_classIV"/>
</dbReference>